<evidence type="ECO:0000256" key="1">
    <source>
        <dbReference type="ARBA" id="ARBA00022801"/>
    </source>
</evidence>
<evidence type="ECO:0000259" key="5">
    <source>
        <dbReference type="Pfam" id="PF07176"/>
    </source>
</evidence>
<dbReference type="Pfam" id="PF07176">
    <property type="entry name" value="DUF1400"/>
    <property type="match status" value="1"/>
</dbReference>
<gene>
    <name evidence="6" type="ORF">NIES46_01370</name>
</gene>
<evidence type="ECO:0000256" key="2">
    <source>
        <dbReference type="ARBA" id="ARBA00022963"/>
    </source>
</evidence>
<accession>A0A5M3T0W1</accession>
<name>A0A5M3T0W1_LIMPL</name>
<dbReference type="Gene3D" id="3.40.50.1820">
    <property type="entry name" value="alpha/beta hydrolase"/>
    <property type="match status" value="1"/>
</dbReference>
<dbReference type="SUPFAM" id="SSF53474">
    <property type="entry name" value="alpha/beta-Hydrolases"/>
    <property type="match status" value="1"/>
</dbReference>
<protein>
    <recommendedName>
        <fullName evidence="5">DUF1400 domain-containing protein</fullName>
    </recommendedName>
</protein>
<feature type="signal peptide" evidence="4">
    <location>
        <begin position="1"/>
        <end position="27"/>
    </location>
</feature>
<dbReference type="InterPro" id="IPR010802">
    <property type="entry name" value="DUF1400"/>
</dbReference>
<feature type="chain" id="PRO_5046411130" description="DUF1400 domain-containing protein" evidence="4">
    <location>
        <begin position="28"/>
        <end position="547"/>
    </location>
</feature>
<dbReference type="Proteomes" id="UP000326169">
    <property type="component" value="Unassembled WGS sequence"/>
</dbReference>
<dbReference type="GeneID" id="301681117"/>
<organism evidence="6 7">
    <name type="scientific">Limnospira platensis NIES-46</name>
    <dbReference type="NCBI Taxonomy" id="1236695"/>
    <lineage>
        <taxon>Bacteria</taxon>
        <taxon>Bacillati</taxon>
        <taxon>Cyanobacteriota</taxon>
        <taxon>Cyanophyceae</taxon>
        <taxon>Oscillatoriophycideae</taxon>
        <taxon>Oscillatoriales</taxon>
        <taxon>Sirenicapillariaceae</taxon>
        <taxon>Limnospira</taxon>
    </lineage>
</organism>
<evidence type="ECO:0000313" key="7">
    <source>
        <dbReference type="Proteomes" id="UP000326169"/>
    </source>
</evidence>
<dbReference type="InterPro" id="IPR029058">
    <property type="entry name" value="AB_hydrolase_fold"/>
</dbReference>
<dbReference type="PANTHER" id="PTHR10272:SF13">
    <property type="entry name" value="POLY(ETHYLENE TEREPHTHALATE) HYDROLASE"/>
    <property type="match status" value="1"/>
</dbReference>
<feature type="domain" description="DUF1400" evidence="5">
    <location>
        <begin position="32"/>
        <end position="158"/>
    </location>
</feature>
<dbReference type="Pfam" id="PF03403">
    <property type="entry name" value="PAF-AH_p_II"/>
    <property type="match status" value="1"/>
</dbReference>
<evidence type="ECO:0000256" key="3">
    <source>
        <dbReference type="ARBA" id="ARBA00023098"/>
    </source>
</evidence>
<proteinExistence type="predicted"/>
<keyword evidence="4" id="KW-0732">Signal</keyword>
<keyword evidence="7" id="KW-1185">Reference proteome</keyword>
<sequence length="547" mass="59897">MGLNFQWSRLKLAVLSAIALGTHIAIATPVKAAETIIVRQGIMSLSLAIEDLEILANTGKAPPGLRGYELFLSAQQKQQVLAAFNSQIGIPPTAVRNLLTTQIGENILDEIATITRTQDPQTRGADIKTALLEAAESESGLSILGFLQSYPNPELRIDIDVAFDVFSRLNRSFWRTQQFMVEIVQQLGPTDANLTLPLDPTQPGPHQVITTTHTFEDTARNRTIDVDIYWSEAVTSDRPVVLFTHGRGSVRNELQYVARHLASHGYAFVTLEHPGSNQTYISQNLAMQPQELLERPQDISFVLDQLTQLTQTGGVIERSLNPNRVLVIGYSLGGGTALTIAGGEFQLDSLRQRCQQDAITLSSGQITQCIATELPGDRYRLYDPRIKAAIALNPTASLIFGETGLTQIRVPTLIFSTSADKLTPALSDQIAIFPQIPAPKWLVGVLGGTHLSAKDPDFVLDQSRVPSTPLSGDEVAGLAAADIQNYVKAFTLAMAAQLTPEAEKYQIFLTPEYFEFISTDAFPVRLLTEIPEPMQILVDSFLKDQLP</sequence>
<keyword evidence="1" id="KW-0378">Hydrolase</keyword>
<keyword evidence="3" id="KW-0443">Lipid metabolism</keyword>
<keyword evidence="2" id="KW-0442">Lipid degradation</keyword>
<dbReference type="RefSeq" id="WP_152088322.1">
    <property type="nucleotide sequence ID" value="NZ_BIMW01000002.1"/>
</dbReference>
<dbReference type="PANTHER" id="PTHR10272">
    <property type="entry name" value="PLATELET-ACTIVATING FACTOR ACETYLHYDROLASE"/>
    <property type="match status" value="1"/>
</dbReference>
<comment type="caution">
    <text evidence="6">The sequence shown here is derived from an EMBL/GenBank/DDBJ whole genome shotgun (WGS) entry which is preliminary data.</text>
</comment>
<dbReference type="EMBL" id="BIMW01000002">
    <property type="protein sequence ID" value="GCE92102.1"/>
    <property type="molecule type" value="Genomic_DNA"/>
</dbReference>
<evidence type="ECO:0000256" key="4">
    <source>
        <dbReference type="SAM" id="SignalP"/>
    </source>
</evidence>
<evidence type="ECO:0000313" key="6">
    <source>
        <dbReference type="EMBL" id="GCE92102.1"/>
    </source>
</evidence>
<reference evidence="6 7" key="1">
    <citation type="journal article" date="2019" name="J Genomics">
        <title>The Draft Genome of a Hydrogen-producing Cyanobacterium, Arthrospira platensis NIES-46.</title>
        <authorList>
            <person name="Suzuki S."/>
            <person name="Yamaguchi H."/>
            <person name="Kawachi M."/>
        </authorList>
    </citation>
    <scope>NUCLEOTIDE SEQUENCE [LARGE SCALE GENOMIC DNA]</scope>
    <source>
        <strain evidence="6 7">NIES-46</strain>
    </source>
</reference>